<dbReference type="Gene3D" id="3.30.70.330">
    <property type="match status" value="1"/>
</dbReference>
<dbReference type="InterPro" id="IPR012677">
    <property type="entry name" value="Nucleotide-bd_a/b_plait_sf"/>
</dbReference>
<evidence type="ECO:0000313" key="5">
    <source>
        <dbReference type="EMBL" id="CCE81592.1"/>
    </source>
</evidence>
<dbReference type="OMA" id="DTRNINH"/>
<protein>
    <submittedName>
        <fullName evidence="5">Piso0_002253 protein</fullName>
    </submittedName>
</protein>
<evidence type="ECO:0000256" key="2">
    <source>
        <dbReference type="PROSITE-ProRule" id="PRU00176"/>
    </source>
</evidence>
<dbReference type="InterPro" id="IPR000504">
    <property type="entry name" value="RRM_dom"/>
</dbReference>
<feature type="compositionally biased region" description="Basic and acidic residues" evidence="3">
    <location>
        <begin position="147"/>
        <end position="160"/>
    </location>
</feature>
<evidence type="ECO:0000313" key="6">
    <source>
        <dbReference type="Proteomes" id="UP000005222"/>
    </source>
</evidence>
<dbReference type="HOGENOM" id="CLU_1019408_0_0_1"/>
<dbReference type="GO" id="GO:0003723">
    <property type="term" value="F:RNA binding"/>
    <property type="evidence" value="ECO:0007669"/>
    <property type="project" value="UniProtKB-UniRule"/>
</dbReference>
<feature type="domain" description="RRM" evidence="4">
    <location>
        <begin position="68"/>
        <end position="143"/>
    </location>
</feature>
<dbReference type="eggNOG" id="ENOG502SCR7">
    <property type="taxonomic scope" value="Eukaryota"/>
</dbReference>
<keyword evidence="6" id="KW-1185">Reference proteome</keyword>
<feature type="compositionally biased region" description="Polar residues" evidence="3">
    <location>
        <begin position="191"/>
        <end position="202"/>
    </location>
</feature>
<dbReference type="InterPro" id="IPR025715">
    <property type="entry name" value="FoP_C"/>
</dbReference>
<dbReference type="Pfam" id="PF13865">
    <property type="entry name" value="FoP_duplication"/>
    <property type="match status" value="1"/>
</dbReference>
<feature type="compositionally biased region" description="Basic residues" evidence="3">
    <location>
        <begin position="163"/>
        <end position="177"/>
    </location>
</feature>
<dbReference type="STRING" id="559304.G8YEJ3"/>
<dbReference type="EMBL" id="FO082051">
    <property type="protein sequence ID" value="CCE81592.1"/>
    <property type="molecule type" value="Genomic_DNA"/>
</dbReference>
<proteinExistence type="predicted"/>
<feature type="compositionally biased region" description="Basic residues" evidence="3">
    <location>
        <begin position="24"/>
        <end position="43"/>
    </location>
</feature>
<dbReference type="InterPro" id="IPR035979">
    <property type="entry name" value="RBD_domain_sf"/>
</dbReference>
<dbReference type="SUPFAM" id="SSF54928">
    <property type="entry name" value="RNA-binding domain, RBD"/>
    <property type="match status" value="1"/>
</dbReference>
<feature type="region of interest" description="Disordered" evidence="3">
    <location>
        <begin position="147"/>
        <end position="237"/>
    </location>
</feature>
<evidence type="ECO:0000256" key="1">
    <source>
        <dbReference type="ARBA" id="ARBA00022884"/>
    </source>
</evidence>
<feature type="region of interest" description="Disordered" evidence="3">
    <location>
        <begin position="1"/>
        <end position="51"/>
    </location>
</feature>
<evidence type="ECO:0000256" key="3">
    <source>
        <dbReference type="SAM" id="MobiDB-lite"/>
    </source>
</evidence>
<dbReference type="InParanoid" id="G8YEJ3"/>
<sequence length="237" mass="26462">MSNPILEKSLDEIIGDKKSERSHLSKKRGKAPKVGKPYNRRVRGNSERPITFGNSIPKSVQRLARNNPILRIKNVHKELNGEDLSKLFEGISPVEFVKFDPANENIAFVCFRFNHSKNNSLAISKFDGRKAMGQTLVVENATSLADRIDIPPRHGRDAGVSKRPARQGKKNKGKPKAKSVDDLDQELSAYMSGNSTENPVNSHENEAHEQSNTNPIDDGQHVENNEDNGDNDEMKLD</sequence>
<dbReference type="AlphaFoldDB" id="G8YEJ3"/>
<evidence type="ECO:0000259" key="4">
    <source>
        <dbReference type="PROSITE" id="PS50102"/>
    </source>
</evidence>
<organism evidence="5 6">
    <name type="scientific">Pichia sorbitophila (strain ATCC MYA-4447 / BCRC 22081 / CBS 7064 / NBRC 10061 / NRRL Y-12695)</name>
    <name type="common">Hybrid yeast</name>
    <dbReference type="NCBI Taxonomy" id="559304"/>
    <lineage>
        <taxon>Eukaryota</taxon>
        <taxon>Fungi</taxon>
        <taxon>Dikarya</taxon>
        <taxon>Ascomycota</taxon>
        <taxon>Saccharomycotina</taxon>
        <taxon>Pichiomycetes</taxon>
        <taxon>Debaryomycetaceae</taxon>
        <taxon>Millerozyma</taxon>
    </lineage>
</organism>
<keyword evidence="1 2" id="KW-0694">RNA-binding</keyword>
<feature type="compositionally biased region" description="Basic and acidic residues" evidence="3">
    <location>
        <begin position="8"/>
        <end position="23"/>
    </location>
</feature>
<dbReference type="Proteomes" id="UP000005222">
    <property type="component" value="Chromosome I"/>
</dbReference>
<reference evidence="5 6" key="1">
    <citation type="journal article" date="2012" name="G3 (Bethesda)">
        <title>Pichia sorbitophila, an interspecies yeast hybrid reveals early steps of genome resolution following polyploidization.</title>
        <authorList>
            <person name="Leh Louis V."/>
            <person name="Despons L."/>
            <person name="Friedrich A."/>
            <person name="Martin T."/>
            <person name="Durrens P."/>
            <person name="Casaregola S."/>
            <person name="Neuveglise C."/>
            <person name="Fairhead C."/>
            <person name="Marck C."/>
            <person name="Cruz J.A."/>
            <person name="Straub M.L."/>
            <person name="Kugler V."/>
            <person name="Sacerdot C."/>
            <person name="Uzunov Z."/>
            <person name="Thierry A."/>
            <person name="Weiss S."/>
            <person name="Bleykasten C."/>
            <person name="De Montigny J."/>
            <person name="Jacques N."/>
            <person name="Jung P."/>
            <person name="Lemaire M."/>
            <person name="Mallet S."/>
            <person name="Morel G."/>
            <person name="Richard G.F."/>
            <person name="Sarkar A."/>
            <person name="Savel G."/>
            <person name="Schacherer J."/>
            <person name="Seret M.L."/>
            <person name="Talla E."/>
            <person name="Samson G."/>
            <person name="Jubin C."/>
            <person name="Poulain J."/>
            <person name="Vacherie B."/>
            <person name="Barbe V."/>
            <person name="Pelletier E."/>
            <person name="Sherman D.J."/>
            <person name="Westhof E."/>
            <person name="Weissenbach J."/>
            <person name="Baret P.V."/>
            <person name="Wincker P."/>
            <person name="Gaillardin C."/>
            <person name="Dujon B."/>
            <person name="Souciet J.L."/>
        </authorList>
    </citation>
    <scope>NUCLEOTIDE SEQUENCE [LARGE SCALE GENOMIC DNA]</scope>
    <source>
        <strain evidence="6">ATCC MYA-4447 / BCRC 22081 / CBS 7064 / NBRC 10061 / NRRL Y-12695</strain>
    </source>
</reference>
<accession>G8YEJ3</accession>
<gene>
    <name evidence="5" type="primary">Piso0_002253</name>
    <name evidence="5" type="ORF">GNLVRS01_PISO0I06190g</name>
</gene>
<name>G8YEJ3_PICSO</name>
<dbReference type="OrthoDB" id="5382468at2759"/>
<dbReference type="PROSITE" id="PS50102">
    <property type="entry name" value="RRM"/>
    <property type="match status" value="1"/>
</dbReference>